<organism evidence="4 5">
    <name type="scientific">Microlunatus panaciterrae</name>
    <dbReference type="NCBI Taxonomy" id="400768"/>
    <lineage>
        <taxon>Bacteria</taxon>
        <taxon>Bacillati</taxon>
        <taxon>Actinomycetota</taxon>
        <taxon>Actinomycetes</taxon>
        <taxon>Propionibacteriales</taxon>
        <taxon>Propionibacteriaceae</taxon>
        <taxon>Microlunatus</taxon>
    </lineage>
</organism>
<dbReference type="InterPro" id="IPR020904">
    <property type="entry name" value="Sc_DH/Rdtase_CS"/>
</dbReference>
<dbReference type="PANTHER" id="PTHR44196:SF1">
    <property type="entry name" value="DEHYDROGENASE_REDUCTASE SDR FAMILY MEMBER 7B"/>
    <property type="match status" value="1"/>
</dbReference>
<dbReference type="Pfam" id="PF00106">
    <property type="entry name" value="adh_short"/>
    <property type="match status" value="1"/>
</dbReference>
<dbReference type="InterPro" id="IPR036291">
    <property type="entry name" value="NAD(P)-bd_dom_sf"/>
</dbReference>
<name>A0ABS2RID7_9ACTN</name>
<dbReference type="PANTHER" id="PTHR44196">
    <property type="entry name" value="DEHYDROGENASE/REDUCTASE SDR FAMILY MEMBER 7B"/>
    <property type="match status" value="1"/>
</dbReference>
<evidence type="ECO:0000313" key="4">
    <source>
        <dbReference type="EMBL" id="MBM7798763.1"/>
    </source>
</evidence>
<keyword evidence="5" id="KW-1185">Reference proteome</keyword>
<dbReference type="Proteomes" id="UP000704762">
    <property type="component" value="Unassembled WGS sequence"/>
</dbReference>
<comment type="caution">
    <text evidence="4">The sequence shown here is derived from an EMBL/GenBank/DDBJ whole genome shotgun (WGS) entry which is preliminary data.</text>
</comment>
<proteinExistence type="inferred from homology"/>
<sequence>MPIALITGGSAGLGRALAEALGRQGWTLVLDGRRPDRLEAVVAQLTPITTVAEVTGDVSDPLHRRRLVEAVNALGPLDLLVNNASELGGSPQPSLAELDEATLTRLLAVNVAAPLALIRALLPSLSPTGAVVNISSDAAVEHYPGWGGYGASKAALDHLTLTLAVESPEHRFYAVDPGDMRTQMHQDAFPGEDISDRPDPETVVPTLLGLLASGRASGRFRLTELAEQLGASTAVPALTEAAS</sequence>
<comment type="similarity">
    <text evidence="1 3">Belongs to the short-chain dehydrogenases/reductases (SDR) family.</text>
</comment>
<reference evidence="4 5" key="1">
    <citation type="submission" date="2021-01" db="EMBL/GenBank/DDBJ databases">
        <title>Sequencing the genomes of 1000 actinobacteria strains.</title>
        <authorList>
            <person name="Klenk H.-P."/>
        </authorList>
    </citation>
    <scope>NUCLEOTIDE SEQUENCE [LARGE SCALE GENOMIC DNA]</scope>
    <source>
        <strain evidence="4 5">DSM 18662</strain>
    </source>
</reference>
<dbReference type="PRINTS" id="PR00081">
    <property type="entry name" value="GDHRDH"/>
</dbReference>
<dbReference type="EMBL" id="JAFBCF010000001">
    <property type="protein sequence ID" value="MBM7798763.1"/>
    <property type="molecule type" value="Genomic_DNA"/>
</dbReference>
<dbReference type="CDD" id="cd05233">
    <property type="entry name" value="SDR_c"/>
    <property type="match status" value="1"/>
</dbReference>
<accession>A0ABS2RID7</accession>
<dbReference type="InterPro" id="IPR002347">
    <property type="entry name" value="SDR_fam"/>
</dbReference>
<dbReference type="SUPFAM" id="SSF51735">
    <property type="entry name" value="NAD(P)-binding Rossmann-fold domains"/>
    <property type="match status" value="1"/>
</dbReference>
<gene>
    <name evidence="4" type="ORF">JOE57_001684</name>
</gene>
<protein>
    <submittedName>
        <fullName evidence="4">NAD(P)-dependent dehydrogenase (Short-subunit alcohol dehydrogenase family)</fullName>
    </submittedName>
</protein>
<evidence type="ECO:0000313" key="5">
    <source>
        <dbReference type="Proteomes" id="UP000704762"/>
    </source>
</evidence>
<evidence type="ECO:0000256" key="3">
    <source>
        <dbReference type="RuleBase" id="RU000363"/>
    </source>
</evidence>
<dbReference type="PRINTS" id="PR00080">
    <property type="entry name" value="SDRFAMILY"/>
</dbReference>
<dbReference type="RefSeq" id="WP_204917270.1">
    <property type="nucleotide sequence ID" value="NZ_BAAAQP010000002.1"/>
</dbReference>
<keyword evidence="2" id="KW-0560">Oxidoreductase</keyword>
<evidence type="ECO:0000256" key="2">
    <source>
        <dbReference type="ARBA" id="ARBA00023002"/>
    </source>
</evidence>
<evidence type="ECO:0000256" key="1">
    <source>
        <dbReference type="ARBA" id="ARBA00006484"/>
    </source>
</evidence>
<dbReference type="PROSITE" id="PS00061">
    <property type="entry name" value="ADH_SHORT"/>
    <property type="match status" value="1"/>
</dbReference>
<dbReference type="Gene3D" id="3.40.50.720">
    <property type="entry name" value="NAD(P)-binding Rossmann-like Domain"/>
    <property type="match status" value="1"/>
</dbReference>